<protein>
    <recommendedName>
        <fullName evidence="3">BTB domain-containing protein</fullName>
    </recommendedName>
</protein>
<dbReference type="OrthoDB" id="3265815at2759"/>
<evidence type="ECO:0008006" key="3">
    <source>
        <dbReference type="Google" id="ProtNLM"/>
    </source>
</evidence>
<dbReference type="Proteomes" id="UP000807306">
    <property type="component" value="Unassembled WGS sequence"/>
</dbReference>
<gene>
    <name evidence="1" type="ORF">CPB83DRAFT_855327</name>
</gene>
<comment type="caution">
    <text evidence="1">The sequence shown here is derived from an EMBL/GenBank/DDBJ whole genome shotgun (WGS) entry which is preliminary data.</text>
</comment>
<proteinExistence type="predicted"/>
<accession>A0A9P6EF24</accession>
<sequence length="339" mass="37566">METPPYDSPGMPWDSEPTHIYKDISQLDQDLGLISTLELSHPLDYLFPSPTMAGPAHKPDEVVDKTVSVSSVFFPGAQNAVSDTIFRSSDAVLFYVNSQILLRVTDKAFRPILLGHLGNKVFRDNIIDIPDDSAILNIVLHVFYDLSPAKHSPPFNVLENAIGRMPVYGLVPSECITPGGTLSALLLSHAPVHGISLYALAGLHGLNDLGEKASAHLLSYTLSDLTDDLARKMGARYLRRLMSLHLTRVEELKRIILRPPHPHPPTPECDFVDQKKLSRAWALAASYLAWDSRPDLSAHTIQSTLSTLGEHLGCEQCKNVLRGRIKEVIIHWVNVKRTI</sequence>
<evidence type="ECO:0000313" key="1">
    <source>
        <dbReference type="EMBL" id="KAF9527865.1"/>
    </source>
</evidence>
<organism evidence="1 2">
    <name type="scientific">Crepidotus variabilis</name>
    <dbReference type="NCBI Taxonomy" id="179855"/>
    <lineage>
        <taxon>Eukaryota</taxon>
        <taxon>Fungi</taxon>
        <taxon>Dikarya</taxon>
        <taxon>Basidiomycota</taxon>
        <taxon>Agaricomycotina</taxon>
        <taxon>Agaricomycetes</taxon>
        <taxon>Agaricomycetidae</taxon>
        <taxon>Agaricales</taxon>
        <taxon>Agaricineae</taxon>
        <taxon>Crepidotaceae</taxon>
        <taxon>Crepidotus</taxon>
    </lineage>
</organism>
<dbReference type="AlphaFoldDB" id="A0A9P6EF24"/>
<reference evidence="1" key="1">
    <citation type="submission" date="2020-11" db="EMBL/GenBank/DDBJ databases">
        <authorList>
            <consortium name="DOE Joint Genome Institute"/>
            <person name="Ahrendt S."/>
            <person name="Riley R."/>
            <person name="Andreopoulos W."/>
            <person name="Labutti K."/>
            <person name="Pangilinan J."/>
            <person name="Ruiz-Duenas F.J."/>
            <person name="Barrasa J.M."/>
            <person name="Sanchez-Garcia M."/>
            <person name="Camarero S."/>
            <person name="Miyauchi S."/>
            <person name="Serrano A."/>
            <person name="Linde D."/>
            <person name="Babiker R."/>
            <person name="Drula E."/>
            <person name="Ayuso-Fernandez I."/>
            <person name="Pacheco R."/>
            <person name="Padilla G."/>
            <person name="Ferreira P."/>
            <person name="Barriuso J."/>
            <person name="Kellner H."/>
            <person name="Castanera R."/>
            <person name="Alfaro M."/>
            <person name="Ramirez L."/>
            <person name="Pisabarro A.G."/>
            <person name="Kuo A."/>
            <person name="Tritt A."/>
            <person name="Lipzen A."/>
            <person name="He G."/>
            <person name="Yan M."/>
            <person name="Ng V."/>
            <person name="Cullen D."/>
            <person name="Martin F."/>
            <person name="Rosso M.-N."/>
            <person name="Henrissat B."/>
            <person name="Hibbett D."/>
            <person name="Martinez A.T."/>
            <person name="Grigoriev I.V."/>
        </authorList>
    </citation>
    <scope>NUCLEOTIDE SEQUENCE</scope>
    <source>
        <strain evidence="1">CBS 506.95</strain>
    </source>
</reference>
<dbReference type="EMBL" id="MU157857">
    <property type="protein sequence ID" value="KAF9527865.1"/>
    <property type="molecule type" value="Genomic_DNA"/>
</dbReference>
<keyword evidence="2" id="KW-1185">Reference proteome</keyword>
<name>A0A9P6EF24_9AGAR</name>
<evidence type="ECO:0000313" key="2">
    <source>
        <dbReference type="Proteomes" id="UP000807306"/>
    </source>
</evidence>